<dbReference type="Proteomes" id="UP000030680">
    <property type="component" value="Unassembled WGS sequence"/>
</dbReference>
<evidence type="ECO:0000313" key="5">
    <source>
        <dbReference type="Proteomes" id="UP000030680"/>
    </source>
</evidence>
<name>M2XSS1_GALSU</name>
<evidence type="ECO:0000256" key="2">
    <source>
        <dbReference type="SAM" id="Phobius"/>
    </source>
</evidence>
<dbReference type="PANTHER" id="PTHR28136">
    <property type="entry name" value="NUCLEUS EXPORT PROTEIN BRR6"/>
    <property type="match status" value="1"/>
</dbReference>
<keyword evidence="2" id="KW-0812">Transmembrane</keyword>
<dbReference type="RefSeq" id="XP_005703238.1">
    <property type="nucleotide sequence ID" value="XM_005703181.1"/>
</dbReference>
<sequence length="338" mass="39397">MDPMDLDKSSSLSPPKTSVSFWTVPMQSKQQQQLEKSQPNNPYSKEETQTLDAILHSKALAKRLQNLRVGSGYHRKNLYQKRLKRTLPWTWLSDLKGPPLSRPETNPQGLENSSNQERQTLDIPSKHLDSSFIEKRQEESHRLQKHLYMPYVIAGYLQLIFNMVIVAIVLLSLLSIAWSIRNDIVGKVMEQTIEAQAIVRRCYNDYVDNKCNETQSIPLLRQQCHTWYVCMTRDPKSIGSKTKLYAETLSEVLNSFVEPISYRTLSFILVLLLGFTLVSNLAFHFAKKKSPHPFEYKQVDQKYFSHPKQVSKYSQQQQQQEEEERDDAHWAAIHWKNE</sequence>
<dbReference type="KEGG" id="gsl:Gasu_57210"/>
<evidence type="ECO:0000313" key="4">
    <source>
        <dbReference type="EMBL" id="EME26718.1"/>
    </source>
</evidence>
<organism evidence="4 5">
    <name type="scientific">Galdieria sulphuraria</name>
    <name type="common">Red alga</name>
    <dbReference type="NCBI Taxonomy" id="130081"/>
    <lineage>
        <taxon>Eukaryota</taxon>
        <taxon>Rhodophyta</taxon>
        <taxon>Bangiophyceae</taxon>
        <taxon>Galdieriales</taxon>
        <taxon>Galdieriaceae</taxon>
        <taxon>Galdieria</taxon>
    </lineage>
</organism>
<reference evidence="5" key="1">
    <citation type="journal article" date="2013" name="Science">
        <title>Gene transfer from bacteria and archaea facilitated evolution of an extremophilic eukaryote.</title>
        <authorList>
            <person name="Schonknecht G."/>
            <person name="Chen W.H."/>
            <person name="Ternes C.M."/>
            <person name="Barbier G.G."/>
            <person name="Shrestha R.P."/>
            <person name="Stanke M."/>
            <person name="Brautigam A."/>
            <person name="Baker B.J."/>
            <person name="Banfield J.F."/>
            <person name="Garavito R.M."/>
            <person name="Carr K."/>
            <person name="Wilkerson C."/>
            <person name="Rensing S.A."/>
            <person name="Gagneul D."/>
            <person name="Dickenson N.E."/>
            <person name="Oesterhelt C."/>
            <person name="Lercher M.J."/>
            <person name="Weber A.P."/>
        </authorList>
    </citation>
    <scope>NUCLEOTIDE SEQUENCE [LARGE SCALE GENOMIC DNA]</scope>
    <source>
        <strain evidence="5">074W</strain>
    </source>
</reference>
<feature type="region of interest" description="Disordered" evidence="1">
    <location>
        <begin position="1"/>
        <end position="46"/>
    </location>
</feature>
<dbReference type="Pfam" id="PF10104">
    <property type="entry name" value="Brr6_like_C_C"/>
    <property type="match status" value="1"/>
</dbReference>
<dbReference type="PANTHER" id="PTHR28136:SF1">
    <property type="entry name" value="NUCLEUS EXPORT PROTEIN BRL1"/>
    <property type="match status" value="1"/>
</dbReference>
<feature type="region of interest" description="Disordered" evidence="1">
    <location>
        <begin position="307"/>
        <end position="328"/>
    </location>
</feature>
<dbReference type="GeneID" id="17085675"/>
<keyword evidence="2" id="KW-0472">Membrane</keyword>
<accession>M2XSS1</accession>
<dbReference type="InterPro" id="IPR040202">
    <property type="entry name" value="Brl1/Brr6"/>
</dbReference>
<dbReference type="Gramene" id="EME26718">
    <property type="protein sequence ID" value="EME26718"/>
    <property type="gene ID" value="Gasu_57210"/>
</dbReference>
<dbReference type="EMBL" id="KB454544">
    <property type="protein sequence ID" value="EME26718.1"/>
    <property type="molecule type" value="Genomic_DNA"/>
</dbReference>
<dbReference type="OrthoDB" id="5961at2759"/>
<dbReference type="SMART" id="SM01042">
    <property type="entry name" value="Brr6_like_C_C"/>
    <property type="match status" value="1"/>
</dbReference>
<dbReference type="AlphaFoldDB" id="M2XSS1"/>
<feature type="compositionally biased region" description="Low complexity" evidence="1">
    <location>
        <begin position="27"/>
        <end position="38"/>
    </location>
</feature>
<feature type="compositionally biased region" description="Polar residues" evidence="1">
    <location>
        <begin position="103"/>
        <end position="118"/>
    </location>
</feature>
<dbReference type="GO" id="GO:0055088">
    <property type="term" value="P:lipid homeostasis"/>
    <property type="evidence" value="ECO:0007669"/>
    <property type="project" value="InterPro"/>
</dbReference>
<dbReference type="GO" id="GO:0031965">
    <property type="term" value="C:nuclear membrane"/>
    <property type="evidence" value="ECO:0007669"/>
    <property type="project" value="InterPro"/>
</dbReference>
<feature type="transmembrane region" description="Helical" evidence="2">
    <location>
        <begin position="151"/>
        <end position="180"/>
    </location>
</feature>
<dbReference type="eggNOG" id="KOG4503">
    <property type="taxonomic scope" value="Eukaryota"/>
</dbReference>
<keyword evidence="5" id="KW-1185">Reference proteome</keyword>
<evidence type="ECO:0000256" key="1">
    <source>
        <dbReference type="SAM" id="MobiDB-lite"/>
    </source>
</evidence>
<feature type="transmembrane region" description="Helical" evidence="2">
    <location>
        <begin position="260"/>
        <end position="283"/>
    </location>
</feature>
<keyword evidence="2" id="KW-1133">Transmembrane helix</keyword>
<evidence type="ECO:0000259" key="3">
    <source>
        <dbReference type="SMART" id="SM01042"/>
    </source>
</evidence>
<gene>
    <name evidence="4" type="ORF">Gasu_57210</name>
</gene>
<feature type="domain" description="Brl1/Brr6" evidence="3">
    <location>
        <begin position="153"/>
        <end position="287"/>
    </location>
</feature>
<feature type="region of interest" description="Disordered" evidence="1">
    <location>
        <begin position="98"/>
        <end position="119"/>
    </location>
</feature>
<protein>
    <recommendedName>
        <fullName evidence="3">Brl1/Brr6 domain-containing protein</fullName>
    </recommendedName>
</protein>
<dbReference type="GO" id="GO:0006998">
    <property type="term" value="P:nuclear envelope organization"/>
    <property type="evidence" value="ECO:0007669"/>
    <property type="project" value="InterPro"/>
</dbReference>
<dbReference type="InterPro" id="IPR018767">
    <property type="entry name" value="Brl1/Brr6_dom"/>
</dbReference>
<proteinExistence type="predicted"/>